<sequence>MSYFECLRAYPEGSSSASRMALKAKSLGYGGIIICNAAPGNLFRPEAAERIRGIEVAIGAEVMAKDVRSLRSRITSLRPRYPLLLVRAATEELVRTASEDPNVDILIPSYSSRRPLGIAAARAAKLNQVAIGFDLGPFFRLSGRHRSRWLESLGRNLQLARKFDLRLLLTVGARSHLDLRSPRDIIALAEVMGFEHQEACRALSLAGDIMALNRRCWPSPGVELL</sequence>
<protein>
    <submittedName>
        <fullName evidence="6">Ribonuclease p protein component 3</fullName>
        <ecNumber evidence="6">3.1.26.5</ecNumber>
    </submittedName>
</protein>
<evidence type="ECO:0000313" key="6">
    <source>
        <dbReference type="EMBL" id="KUG18692.1"/>
    </source>
</evidence>
<dbReference type="Gene3D" id="3.20.20.140">
    <property type="entry name" value="Metal-dependent hydrolases"/>
    <property type="match status" value="1"/>
</dbReference>
<keyword evidence="3" id="KW-0540">Nuclease</keyword>
<dbReference type="GO" id="GO:0001682">
    <property type="term" value="P:tRNA 5'-leader removal"/>
    <property type="evidence" value="ECO:0007669"/>
    <property type="project" value="InterPro"/>
</dbReference>
<reference evidence="6" key="1">
    <citation type="journal article" date="2015" name="Proc. Natl. Acad. Sci. U.S.A.">
        <title>Networks of energetic and metabolic interactions define dynamics in microbial communities.</title>
        <authorList>
            <person name="Embree M."/>
            <person name="Liu J.K."/>
            <person name="Al-Bassam M.M."/>
            <person name="Zengler K."/>
        </authorList>
    </citation>
    <scope>NUCLEOTIDE SEQUENCE</scope>
</reference>
<dbReference type="AlphaFoldDB" id="A0A0W8FCU0"/>
<keyword evidence="1" id="KW-0963">Cytoplasm</keyword>
<dbReference type="HAMAP" id="MF_00756">
    <property type="entry name" value="RNase_P_3"/>
    <property type="match status" value="1"/>
</dbReference>
<evidence type="ECO:0000256" key="4">
    <source>
        <dbReference type="ARBA" id="ARBA00022759"/>
    </source>
</evidence>
<dbReference type="SUPFAM" id="SSF89550">
    <property type="entry name" value="PHP domain-like"/>
    <property type="match status" value="1"/>
</dbReference>
<dbReference type="EMBL" id="LNQE01001369">
    <property type="protein sequence ID" value="KUG18692.1"/>
    <property type="molecule type" value="Genomic_DNA"/>
</dbReference>
<evidence type="ECO:0000256" key="5">
    <source>
        <dbReference type="ARBA" id="ARBA00022801"/>
    </source>
</evidence>
<proteinExistence type="inferred from homology"/>
<dbReference type="InterPro" id="IPR002738">
    <property type="entry name" value="RNase_P_p30"/>
</dbReference>
<evidence type="ECO:0000256" key="1">
    <source>
        <dbReference type="ARBA" id="ARBA00022490"/>
    </source>
</evidence>
<dbReference type="EC" id="3.1.26.5" evidence="6"/>
<keyword evidence="2" id="KW-0819">tRNA processing</keyword>
<keyword evidence="4" id="KW-0255">Endonuclease</keyword>
<keyword evidence="5 6" id="KW-0378">Hydrolase</keyword>
<dbReference type="InterPro" id="IPR016195">
    <property type="entry name" value="Pol/histidinol_Pase-like"/>
</dbReference>
<dbReference type="Pfam" id="PF01876">
    <property type="entry name" value="RNase_P_p30"/>
    <property type="match status" value="1"/>
</dbReference>
<comment type="caution">
    <text evidence="6">The sequence shown here is derived from an EMBL/GenBank/DDBJ whole genome shotgun (WGS) entry which is preliminary data.</text>
</comment>
<accession>A0A0W8FCU0</accession>
<organism evidence="6">
    <name type="scientific">hydrocarbon metagenome</name>
    <dbReference type="NCBI Taxonomy" id="938273"/>
    <lineage>
        <taxon>unclassified sequences</taxon>
        <taxon>metagenomes</taxon>
        <taxon>ecological metagenomes</taxon>
    </lineage>
</organism>
<dbReference type="InterPro" id="IPR023539">
    <property type="entry name" value="RNase_P_comp-3_arc"/>
</dbReference>
<evidence type="ECO:0000256" key="3">
    <source>
        <dbReference type="ARBA" id="ARBA00022722"/>
    </source>
</evidence>
<evidence type="ECO:0000256" key="2">
    <source>
        <dbReference type="ARBA" id="ARBA00022694"/>
    </source>
</evidence>
<dbReference type="GO" id="GO:0004526">
    <property type="term" value="F:ribonuclease P activity"/>
    <property type="evidence" value="ECO:0007669"/>
    <property type="project" value="UniProtKB-EC"/>
</dbReference>
<gene>
    <name evidence="6" type="ORF">ASZ90_011620</name>
</gene>
<name>A0A0W8FCU0_9ZZZZ</name>